<feature type="domain" description="DDE Tnp4" evidence="3">
    <location>
        <begin position="151"/>
        <end position="310"/>
    </location>
</feature>
<dbReference type="AlphaFoldDB" id="A0A3M6U027"/>
<evidence type="ECO:0000313" key="6">
    <source>
        <dbReference type="Proteomes" id="UP000275408"/>
    </source>
</evidence>
<evidence type="ECO:0000256" key="2">
    <source>
        <dbReference type="ARBA" id="ARBA00022723"/>
    </source>
</evidence>
<protein>
    <recommendedName>
        <fullName evidence="7">DDE Tnp4 domain-containing protein</fullName>
    </recommendedName>
</protein>
<dbReference type="OMA" id="IMHYWKG"/>
<dbReference type="EMBL" id="RCHS01002514">
    <property type="protein sequence ID" value="RMX46992.1"/>
    <property type="molecule type" value="Genomic_DNA"/>
</dbReference>
<dbReference type="STRING" id="46731.A0A3M6U027"/>
<keyword evidence="6" id="KW-1185">Reference proteome</keyword>
<dbReference type="OrthoDB" id="5985949at2759"/>
<accession>A0A3M6U027</accession>
<evidence type="ECO:0000259" key="4">
    <source>
        <dbReference type="Pfam" id="PF13613"/>
    </source>
</evidence>
<organism evidence="5 6">
    <name type="scientific">Pocillopora damicornis</name>
    <name type="common">Cauliflower coral</name>
    <name type="synonym">Millepora damicornis</name>
    <dbReference type="NCBI Taxonomy" id="46731"/>
    <lineage>
        <taxon>Eukaryota</taxon>
        <taxon>Metazoa</taxon>
        <taxon>Cnidaria</taxon>
        <taxon>Anthozoa</taxon>
        <taxon>Hexacorallia</taxon>
        <taxon>Scleractinia</taxon>
        <taxon>Astrocoeniina</taxon>
        <taxon>Pocilloporidae</taxon>
        <taxon>Pocillopora</taxon>
    </lineage>
</organism>
<reference evidence="5 6" key="1">
    <citation type="journal article" date="2018" name="Sci. Rep.">
        <title>Comparative analysis of the Pocillopora damicornis genome highlights role of immune system in coral evolution.</title>
        <authorList>
            <person name="Cunning R."/>
            <person name="Bay R.A."/>
            <person name="Gillette P."/>
            <person name="Baker A.C."/>
            <person name="Traylor-Knowles N."/>
        </authorList>
    </citation>
    <scope>NUCLEOTIDE SEQUENCE [LARGE SCALE GENOMIC DNA]</scope>
    <source>
        <strain evidence="5">RSMAS</strain>
        <tissue evidence="5">Whole animal</tissue>
    </source>
</reference>
<evidence type="ECO:0000256" key="1">
    <source>
        <dbReference type="ARBA" id="ARBA00001968"/>
    </source>
</evidence>
<gene>
    <name evidence="5" type="ORF">pdam_00024447</name>
</gene>
<dbReference type="InterPro" id="IPR027805">
    <property type="entry name" value="Transposase_HTH_dom"/>
</dbReference>
<proteinExistence type="predicted"/>
<dbReference type="GO" id="GO:0046872">
    <property type="term" value="F:metal ion binding"/>
    <property type="evidence" value="ECO:0007669"/>
    <property type="project" value="UniProtKB-KW"/>
</dbReference>
<comment type="caution">
    <text evidence="5">The sequence shown here is derived from an EMBL/GenBank/DDBJ whole genome shotgun (WGS) entry which is preliminary data.</text>
</comment>
<name>A0A3M6U027_POCDA</name>
<dbReference type="Pfam" id="PF13613">
    <property type="entry name" value="HTH_Tnp_4"/>
    <property type="match status" value="1"/>
</dbReference>
<dbReference type="Proteomes" id="UP000275408">
    <property type="component" value="Unassembled WGS sequence"/>
</dbReference>
<comment type="cofactor">
    <cofactor evidence="1">
        <name>a divalent metal cation</name>
        <dbReference type="ChEBI" id="CHEBI:60240"/>
    </cofactor>
</comment>
<evidence type="ECO:0000313" key="5">
    <source>
        <dbReference type="EMBL" id="RMX46992.1"/>
    </source>
</evidence>
<sequence>MTNPLAYSSLTFAVLSSNHDVSMFIGLPSASAFECVFSFLLKKASIMHYWKGSKDAKKDTSSPHVNSQQRALTLKQQFLLSMMKLKMGLFLFDLAFRFGVCESTASSAFTTWVKLMAKELDWLISWSDRKIIQRDLSSMFRKYYLKYRVIIDCTELFVETPSSLEVAAMYWSNYKQHYTANFLIGITPNGHISFVSETYGGRASDVFIAENSKFCNKLQPNDQVMADHGFKINNLRAFHQCSLKIPPSKHGNLQMSASDVQETSIIANVRIYVGQAIKSIKDFYILKKELPASLLPLLDDIVVVFSAFCNLKKYLTQDI</sequence>
<dbReference type="PANTHER" id="PTHR23080">
    <property type="entry name" value="THAP DOMAIN PROTEIN"/>
    <property type="match status" value="1"/>
</dbReference>
<evidence type="ECO:0000259" key="3">
    <source>
        <dbReference type="Pfam" id="PF13359"/>
    </source>
</evidence>
<keyword evidence="2" id="KW-0479">Metal-binding</keyword>
<dbReference type="InterPro" id="IPR027806">
    <property type="entry name" value="HARBI1_dom"/>
</dbReference>
<dbReference type="Pfam" id="PF13359">
    <property type="entry name" value="DDE_Tnp_4"/>
    <property type="match status" value="1"/>
</dbReference>
<feature type="domain" description="Transposase Helix-turn-helix" evidence="4">
    <location>
        <begin position="71"/>
        <end position="120"/>
    </location>
</feature>
<evidence type="ECO:0008006" key="7">
    <source>
        <dbReference type="Google" id="ProtNLM"/>
    </source>
</evidence>